<sequence length="353" mass="38723">MASEMTTGTVLVTGGAGYVGSHTVITLLEDGYNVVVLDNCSNGSPESIQRIEKIVGKSIPFHEVDLLNKADVVDVFKKHPDISVVIHFAALKAVGESVEKPVMYYRVNLMGTINLVEAMTESNVTRIIFSSSATVYGDPKYLPMDEAHPVGNCTSPYAKSKQFVEEILSDICRIKPEWSVVILRYFNPVGAHSSGMIGEDPQGVPNNLTPFVSQVAIGKRPELMVYGNDYDTIDGTGVRDYIHITDLAKGHIAAINKLNETTGFNVYNLGTGTGSSVLQVVQAFEKACSKKINYRIVPRRGGDVAAMCADPSKAHRELNWKAERSLDDMCKDLWNWQTKNPNGFKQKNGVKPH</sequence>
<reference evidence="12" key="1">
    <citation type="submission" date="2025-08" db="UniProtKB">
        <authorList>
            <consortium name="RefSeq"/>
        </authorList>
    </citation>
    <scope>IDENTIFICATION</scope>
</reference>
<dbReference type="NCBIfam" id="NF007956">
    <property type="entry name" value="PRK10675.1"/>
    <property type="match status" value="1"/>
</dbReference>
<comment type="subunit">
    <text evidence="9">Homodimer.</text>
</comment>
<dbReference type="Pfam" id="PF16363">
    <property type="entry name" value="GDP_Man_Dehyd"/>
    <property type="match status" value="1"/>
</dbReference>
<evidence type="ECO:0000256" key="4">
    <source>
        <dbReference type="ARBA" id="ARBA00002760"/>
    </source>
</evidence>
<name>A0ABM0JBW8_APLCA</name>
<dbReference type="CDD" id="cd05247">
    <property type="entry name" value="UDP_G4E_1_SDR_e"/>
    <property type="match status" value="1"/>
</dbReference>
<comment type="pathway">
    <text evidence="5 9">Carbohydrate metabolism; galactose metabolism.</text>
</comment>
<dbReference type="SUPFAM" id="SSF51735">
    <property type="entry name" value="NAD(P)-binding Rossmann-fold domains"/>
    <property type="match status" value="1"/>
</dbReference>
<comment type="cofactor">
    <cofactor evidence="3 9">
        <name>NAD(+)</name>
        <dbReference type="ChEBI" id="CHEBI:57540"/>
    </cofactor>
</comment>
<dbReference type="InterPro" id="IPR036291">
    <property type="entry name" value="NAD(P)-bd_dom_sf"/>
</dbReference>
<evidence type="ECO:0000256" key="1">
    <source>
        <dbReference type="ARBA" id="ARBA00000014"/>
    </source>
</evidence>
<dbReference type="PANTHER" id="PTHR43725">
    <property type="entry name" value="UDP-GLUCOSE 4-EPIMERASE"/>
    <property type="match status" value="1"/>
</dbReference>
<comment type="catalytic activity">
    <reaction evidence="1">
        <text>UDP-N-acetyl-alpha-D-glucosamine = UDP-N-acetyl-alpha-D-galactosamine</text>
        <dbReference type="Rhea" id="RHEA:20517"/>
        <dbReference type="ChEBI" id="CHEBI:57705"/>
        <dbReference type="ChEBI" id="CHEBI:67138"/>
        <dbReference type="EC" id="5.1.3.7"/>
    </reaction>
</comment>
<evidence type="ECO:0000313" key="12">
    <source>
        <dbReference type="RefSeq" id="XP_005090120.1"/>
    </source>
</evidence>
<dbReference type="InterPro" id="IPR016040">
    <property type="entry name" value="NAD(P)-bd_dom"/>
</dbReference>
<dbReference type="EC" id="5.1.3.2" evidence="9"/>
<evidence type="ECO:0000256" key="5">
    <source>
        <dbReference type="ARBA" id="ARBA00004947"/>
    </source>
</evidence>
<evidence type="ECO:0000313" key="11">
    <source>
        <dbReference type="Proteomes" id="UP000694888"/>
    </source>
</evidence>
<dbReference type="Gene3D" id="3.40.50.720">
    <property type="entry name" value="NAD(P)-binding Rossmann-like Domain"/>
    <property type="match status" value="1"/>
</dbReference>
<dbReference type="GeneID" id="101848484"/>
<keyword evidence="8 9" id="KW-0413">Isomerase</keyword>
<dbReference type="PANTHER" id="PTHR43725:SF47">
    <property type="entry name" value="UDP-GLUCOSE 4-EPIMERASE"/>
    <property type="match status" value="1"/>
</dbReference>
<comment type="similarity">
    <text evidence="9">Belongs to the NAD(P)-dependent epimerase/dehydratase family.</text>
</comment>
<gene>
    <name evidence="12" type="primary">LOC101848484</name>
</gene>
<dbReference type="Proteomes" id="UP000694888">
    <property type="component" value="Unplaced"/>
</dbReference>
<evidence type="ECO:0000256" key="8">
    <source>
        <dbReference type="ARBA" id="ARBA00023235"/>
    </source>
</evidence>
<organism evidence="11 12">
    <name type="scientific">Aplysia californica</name>
    <name type="common">California sea hare</name>
    <dbReference type="NCBI Taxonomy" id="6500"/>
    <lineage>
        <taxon>Eukaryota</taxon>
        <taxon>Metazoa</taxon>
        <taxon>Spiralia</taxon>
        <taxon>Lophotrochozoa</taxon>
        <taxon>Mollusca</taxon>
        <taxon>Gastropoda</taxon>
        <taxon>Heterobranchia</taxon>
        <taxon>Euthyneura</taxon>
        <taxon>Tectipleura</taxon>
        <taxon>Aplysiida</taxon>
        <taxon>Aplysioidea</taxon>
        <taxon>Aplysiidae</taxon>
        <taxon>Aplysia</taxon>
    </lineage>
</organism>
<proteinExistence type="inferred from homology"/>
<dbReference type="NCBIfam" id="TIGR01179">
    <property type="entry name" value="galE"/>
    <property type="match status" value="1"/>
</dbReference>
<evidence type="ECO:0000256" key="9">
    <source>
        <dbReference type="RuleBase" id="RU366046"/>
    </source>
</evidence>
<dbReference type="RefSeq" id="XP_005090120.1">
    <property type="nucleotide sequence ID" value="XM_005090063.3"/>
</dbReference>
<keyword evidence="11" id="KW-1185">Reference proteome</keyword>
<dbReference type="InterPro" id="IPR005886">
    <property type="entry name" value="UDP_G4E"/>
</dbReference>
<comment type="catalytic activity">
    <reaction evidence="2 9">
        <text>UDP-alpha-D-glucose = UDP-alpha-D-galactose</text>
        <dbReference type="Rhea" id="RHEA:22168"/>
        <dbReference type="ChEBI" id="CHEBI:58885"/>
        <dbReference type="ChEBI" id="CHEBI:66914"/>
        <dbReference type="EC" id="5.1.3.2"/>
    </reaction>
</comment>
<keyword evidence="7" id="KW-0299">Galactose metabolism</keyword>
<comment type="function">
    <text evidence="4">Catalyzes two distinct but analogous reactions: the reversible epimerization of UDP-glucose to UDP-galactose and the reversible epimerization of UDP-N-acetylglucosamine to UDP-N-acetylgalactosamine. The reaction with UDP-Gal plays a critical role in the Leloir pathway of galactose catabolism in which galactose is converted to the glycolytic intermediate glucose 6-phosphate. It contributes to the catabolism of dietary galactose and enables the endogenous biosynthesis of both UDP-Gal and UDP-GalNAc when exogenous sources are limited. Both UDP-sugar interconversions are important in the synthesis of glycoproteins and glycolipids.</text>
</comment>
<protein>
    <recommendedName>
        <fullName evidence="9">UDP-glucose 4-epimerase</fullName>
        <ecNumber evidence="9">5.1.3.2</ecNumber>
    </recommendedName>
</protein>
<evidence type="ECO:0000256" key="2">
    <source>
        <dbReference type="ARBA" id="ARBA00000083"/>
    </source>
</evidence>
<evidence type="ECO:0000256" key="6">
    <source>
        <dbReference type="ARBA" id="ARBA00023027"/>
    </source>
</evidence>
<feature type="domain" description="NAD(P)-binding" evidence="10">
    <location>
        <begin position="11"/>
        <end position="332"/>
    </location>
</feature>
<keyword evidence="9" id="KW-0119">Carbohydrate metabolism</keyword>
<evidence type="ECO:0000256" key="7">
    <source>
        <dbReference type="ARBA" id="ARBA00023144"/>
    </source>
</evidence>
<accession>A0ABM0JBW8</accession>
<dbReference type="PRINTS" id="PR01713">
    <property type="entry name" value="NUCEPIMERASE"/>
</dbReference>
<dbReference type="Gene3D" id="3.90.25.10">
    <property type="entry name" value="UDP-galactose 4-epimerase, domain 1"/>
    <property type="match status" value="1"/>
</dbReference>
<evidence type="ECO:0000259" key="10">
    <source>
        <dbReference type="Pfam" id="PF16363"/>
    </source>
</evidence>
<evidence type="ECO:0000256" key="3">
    <source>
        <dbReference type="ARBA" id="ARBA00001911"/>
    </source>
</evidence>
<keyword evidence="6 9" id="KW-0520">NAD</keyword>